<keyword evidence="1" id="KW-0812">Transmembrane</keyword>
<evidence type="ECO:0000259" key="2">
    <source>
        <dbReference type="Pfam" id="PF04326"/>
    </source>
</evidence>
<dbReference type="Pfam" id="PF04326">
    <property type="entry name" value="SLFN_AlbA_2"/>
    <property type="match status" value="1"/>
</dbReference>
<dbReference type="RefSeq" id="WP_014357684.1">
    <property type="nucleotide sequence ID" value="NC_016894.1"/>
</dbReference>
<feature type="domain" description="Schlafen AlbA-2" evidence="2">
    <location>
        <begin position="14"/>
        <end position="120"/>
    </location>
</feature>
<proteinExistence type="predicted"/>
<dbReference type="InterPro" id="IPR007421">
    <property type="entry name" value="Schlafen_AlbA_2_dom"/>
</dbReference>
<accession>H6LKY0</accession>
<gene>
    <name evidence="3" type="ordered locus">Awo_c33610</name>
</gene>
<sequence>MTDEIAKLIQQGDNDQLEFRRHSGGPNLLSKIISSFANASGGKLIIGVDEKGKISGCKKESIMDTFNKAKEKLIPCPDISIEFIELEKKEIAIISIEKNENIVASSLGVFKRTDNSDEIMVPAEITTKKLATATNNDFKNTIEEMAQQITQLTISLDDTVKRYQDKNKLSRKILEWIACGIIGIILSMLIHF</sequence>
<dbReference type="PANTHER" id="PTHR30595:SF6">
    <property type="entry name" value="SCHLAFEN ALBA-2 DOMAIN-CONTAINING PROTEIN"/>
    <property type="match status" value="1"/>
</dbReference>
<evidence type="ECO:0000256" key="1">
    <source>
        <dbReference type="SAM" id="Phobius"/>
    </source>
</evidence>
<dbReference type="eggNOG" id="COG2865">
    <property type="taxonomic scope" value="Bacteria"/>
</dbReference>
<dbReference type="InterPro" id="IPR038461">
    <property type="entry name" value="Schlafen_AlbA_2_dom_sf"/>
</dbReference>
<protein>
    <recommendedName>
        <fullName evidence="2">Schlafen AlbA-2 domain-containing protein</fullName>
    </recommendedName>
</protein>
<keyword evidence="1" id="KW-0472">Membrane</keyword>
<dbReference type="STRING" id="931626.Awo_c33610"/>
<reference evidence="3 4" key="2">
    <citation type="journal article" date="2012" name="PLoS ONE">
        <title>An ancient pathway combining carbon dioxide fixation with the generation and utilization of a sodium ion gradient for ATP synthesis.</title>
        <authorList>
            <person name="Poehlein A."/>
            <person name="Schmidt S."/>
            <person name="Kaster A.K."/>
            <person name="Goenrich M."/>
            <person name="Vollmers J."/>
            <person name="Thurmer A."/>
            <person name="Bertsch J."/>
            <person name="Schuchmann K."/>
            <person name="Voigt B."/>
            <person name="Hecker M."/>
            <person name="Daniel R."/>
            <person name="Thauer R.K."/>
            <person name="Gottschalk G."/>
            <person name="Muller V."/>
        </authorList>
    </citation>
    <scope>NUCLEOTIDE SEQUENCE [LARGE SCALE GENOMIC DNA]</scope>
    <source>
        <strain evidence="4">ATCC 29683 / DSM 1030 / JCM 2381 / KCTC 1655 / WB1</strain>
    </source>
</reference>
<dbReference type="PANTHER" id="PTHR30595">
    <property type="entry name" value="GLPR-RELATED TRANSCRIPTIONAL REPRESSOR"/>
    <property type="match status" value="1"/>
</dbReference>
<dbReference type="Proteomes" id="UP000007177">
    <property type="component" value="Chromosome"/>
</dbReference>
<dbReference type="EMBL" id="CP002987">
    <property type="protein sequence ID" value="AFA50089.1"/>
    <property type="molecule type" value="Genomic_DNA"/>
</dbReference>
<dbReference type="KEGG" id="awo:Awo_c33610"/>
<dbReference type="HOGENOM" id="CLU_1412452_0_0_9"/>
<dbReference type="Gene3D" id="3.30.950.30">
    <property type="entry name" value="Schlafen, AAA domain"/>
    <property type="match status" value="1"/>
</dbReference>
<evidence type="ECO:0000313" key="4">
    <source>
        <dbReference type="Proteomes" id="UP000007177"/>
    </source>
</evidence>
<name>H6LKY0_ACEWD</name>
<reference evidence="4" key="1">
    <citation type="submission" date="2011-07" db="EMBL/GenBank/DDBJ databases">
        <title>Complete genome sequence of Acetobacterium woodii.</title>
        <authorList>
            <person name="Poehlein A."/>
            <person name="Schmidt S."/>
            <person name="Kaster A.-K."/>
            <person name="Goenrich M."/>
            <person name="Vollmers J."/>
            <person name="Thuermer A."/>
            <person name="Gottschalk G."/>
            <person name="Thauer R.K."/>
            <person name="Daniel R."/>
            <person name="Mueller V."/>
        </authorList>
    </citation>
    <scope>NUCLEOTIDE SEQUENCE [LARGE SCALE GENOMIC DNA]</scope>
    <source>
        <strain evidence="4">ATCC 29683 / DSM 1030 / JCM 2381 / KCTC 1655 / WB1</strain>
    </source>
</reference>
<evidence type="ECO:0000313" key="3">
    <source>
        <dbReference type="EMBL" id="AFA50089.1"/>
    </source>
</evidence>
<keyword evidence="1" id="KW-1133">Transmembrane helix</keyword>
<dbReference type="AlphaFoldDB" id="H6LKY0"/>
<organism evidence="3 4">
    <name type="scientific">Acetobacterium woodii (strain ATCC 29683 / DSM 1030 / JCM 2381 / KCTC 1655 / WB1)</name>
    <dbReference type="NCBI Taxonomy" id="931626"/>
    <lineage>
        <taxon>Bacteria</taxon>
        <taxon>Bacillati</taxon>
        <taxon>Bacillota</taxon>
        <taxon>Clostridia</taxon>
        <taxon>Eubacteriales</taxon>
        <taxon>Eubacteriaceae</taxon>
        <taxon>Acetobacterium</taxon>
    </lineage>
</organism>
<keyword evidence="4" id="KW-1185">Reference proteome</keyword>
<feature type="transmembrane region" description="Helical" evidence="1">
    <location>
        <begin position="173"/>
        <end position="190"/>
    </location>
</feature>
<dbReference type="OrthoDB" id="1778356at2"/>